<organism evidence="4 5">
    <name type="scientific">Roseateles oligotrophus</name>
    <dbReference type="NCBI Taxonomy" id="1769250"/>
    <lineage>
        <taxon>Bacteria</taxon>
        <taxon>Pseudomonadati</taxon>
        <taxon>Pseudomonadota</taxon>
        <taxon>Betaproteobacteria</taxon>
        <taxon>Burkholderiales</taxon>
        <taxon>Sphaerotilaceae</taxon>
        <taxon>Roseateles</taxon>
    </lineage>
</organism>
<name>A0A840L1B4_9BURK</name>
<keyword evidence="2" id="KW-0203">Cytokinin biosynthesis</keyword>
<dbReference type="EMBL" id="JACHLP010000001">
    <property type="protein sequence ID" value="MBB4842244.1"/>
    <property type="molecule type" value="Genomic_DNA"/>
</dbReference>
<evidence type="ECO:0000256" key="2">
    <source>
        <dbReference type="RuleBase" id="RU363015"/>
    </source>
</evidence>
<comment type="catalytic activity">
    <reaction evidence="1">
        <text>AMP + H2O = D-ribose 5-phosphate + adenine</text>
        <dbReference type="Rhea" id="RHEA:20129"/>
        <dbReference type="ChEBI" id="CHEBI:15377"/>
        <dbReference type="ChEBI" id="CHEBI:16708"/>
        <dbReference type="ChEBI" id="CHEBI:78346"/>
        <dbReference type="ChEBI" id="CHEBI:456215"/>
        <dbReference type="EC" id="3.2.2.4"/>
    </reaction>
</comment>
<feature type="region of interest" description="Disordered" evidence="3">
    <location>
        <begin position="1"/>
        <end position="29"/>
    </location>
</feature>
<dbReference type="Gene3D" id="3.40.50.450">
    <property type="match status" value="1"/>
</dbReference>
<dbReference type="InterPro" id="IPR052341">
    <property type="entry name" value="LOG_family_nucleotidases"/>
</dbReference>
<protein>
    <recommendedName>
        <fullName evidence="2">Cytokinin riboside 5'-monophosphate phosphoribohydrolase</fullName>
        <ecNumber evidence="2">3.2.2.n1</ecNumber>
    </recommendedName>
</protein>
<accession>A0A840L1B4</accession>
<dbReference type="GO" id="GO:0008714">
    <property type="term" value="F:AMP nucleosidase activity"/>
    <property type="evidence" value="ECO:0007669"/>
    <property type="project" value="UniProtKB-EC"/>
</dbReference>
<dbReference type="GO" id="GO:0005829">
    <property type="term" value="C:cytosol"/>
    <property type="evidence" value="ECO:0007669"/>
    <property type="project" value="TreeGrafter"/>
</dbReference>
<dbReference type="RefSeq" id="WP_184296277.1">
    <property type="nucleotide sequence ID" value="NZ_JACHLP010000001.1"/>
</dbReference>
<evidence type="ECO:0000313" key="5">
    <source>
        <dbReference type="Proteomes" id="UP000562027"/>
    </source>
</evidence>
<dbReference type="InterPro" id="IPR031100">
    <property type="entry name" value="LOG_fam"/>
</dbReference>
<dbReference type="Pfam" id="PF03641">
    <property type="entry name" value="Lysine_decarbox"/>
    <property type="match status" value="1"/>
</dbReference>
<dbReference type="AlphaFoldDB" id="A0A840L1B4"/>
<dbReference type="EC" id="3.2.2.n1" evidence="2"/>
<reference evidence="4 5" key="1">
    <citation type="submission" date="2020-08" db="EMBL/GenBank/DDBJ databases">
        <title>Functional genomics of gut bacteria from endangered species of beetles.</title>
        <authorList>
            <person name="Carlos-Shanley C."/>
        </authorList>
    </citation>
    <scope>NUCLEOTIDE SEQUENCE [LARGE SCALE GENOMIC DNA]</scope>
    <source>
        <strain evidence="4 5">S00239</strain>
    </source>
</reference>
<dbReference type="SUPFAM" id="SSF102405">
    <property type="entry name" value="MCP/YpsA-like"/>
    <property type="match status" value="1"/>
</dbReference>
<dbReference type="PANTHER" id="PTHR43393:SF3">
    <property type="entry name" value="LYSINE DECARBOXYLASE-LIKE PROTEIN"/>
    <property type="match status" value="1"/>
</dbReference>
<dbReference type="InterPro" id="IPR005269">
    <property type="entry name" value="LOG"/>
</dbReference>
<evidence type="ECO:0000256" key="3">
    <source>
        <dbReference type="SAM" id="MobiDB-lite"/>
    </source>
</evidence>
<keyword evidence="2" id="KW-0378">Hydrolase</keyword>
<dbReference type="Proteomes" id="UP000562027">
    <property type="component" value="Unassembled WGS sequence"/>
</dbReference>
<dbReference type="GO" id="GO:0009691">
    <property type="term" value="P:cytokinin biosynthetic process"/>
    <property type="evidence" value="ECO:0007669"/>
    <property type="project" value="UniProtKB-UniRule"/>
</dbReference>
<gene>
    <name evidence="4" type="ORF">HNP55_000739</name>
</gene>
<sequence length="296" mass="33212">MNKRKDLTARNFPSAKDEARALQPRPDYDGPSSAYKLAFGDSEFLLRDELRPVRMQLELLKPELIQTEQGIKSTIVMFGSARIKPREDALKTLATAQAKGDAAEIKRAEAQLAMSHFYEEARRFAAIVTRASAERADPIYIVTGGGPGIMEAGNRGAYEVGGKSIGLNIVLPHEQHPNPYITPELCFRFHYFAMRKMHFLMRSVALVCFPGGFGTLDELFETMTLIQTGKCRRRPILMFGREFWTRLIDFDLLIETGMISAGDEQLFHFVETAEEAWALLESTYDLHAMPASGDGV</sequence>
<evidence type="ECO:0000313" key="4">
    <source>
        <dbReference type="EMBL" id="MBB4842244.1"/>
    </source>
</evidence>
<comment type="caution">
    <text evidence="4">The sequence shown here is derived from an EMBL/GenBank/DDBJ whole genome shotgun (WGS) entry which is preliminary data.</text>
</comment>
<dbReference type="NCBIfam" id="TIGR00730">
    <property type="entry name" value="Rossman fold protein, TIGR00730 family"/>
    <property type="match status" value="1"/>
</dbReference>
<comment type="similarity">
    <text evidence="2">Belongs to the LOG family.</text>
</comment>
<keyword evidence="5" id="KW-1185">Reference proteome</keyword>
<dbReference type="PANTHER" id="PTHR43393">
    <property type="entry name" value="CYTOKININ RIBOSIDE 5'-MONOPHOSPHATE PHOSPHORIBOHYDROLASE"/>
    <property type="match status" value="1"/>
</dbReference>
<evidence type="ECO:0000256" key="1">
    <source>
        <dbReference type="ARBA" id="ARBA00000274"/>
    </source>
</evidence>
<proteinExistence type="inferred from homology"/>